<reference evidence="4" key="1">
    <citation type="submission" date="2019-08" db="EMBL/GenBank/DDBJ databases">
        <authorList>
            <person name="Kucharzyk K."/>
            <person name="Murdoch R.W."/>
            <person name="Higgins S."/>
            <person name="Loffler F."/>
        </authorList>
    </citation>
    <scope>NUCLEOTIDE SEQUENCE</scope>
</reference>
<gene>
    <name evidence="4" type="primary">dat_4</name>
    <name evidence="4" type="ORF">SDC9_32745</name>
</gene>
<evidence type="ECO:0000256" key="3">
    <source>
        <dbReference type="ARBA" id="ARBA00022898"/>
    </source>
</evidence>
<dbReference type="Gene3D" id="3.20.10.10">
    <property type="entry name" value="D-amino Acid Aminotransferase, subunit A, domain 2"/>
    <property type="match status" value="1"/>
</dbReference>
<evidence type="ECO:0000256" key="2">
    <source>
        <dbReference type="ARBA" id="ARBA00009320"/>
    </source>
</evidence>
<dbReference type="InterPro" id="IPR001544">
    <property type="entry name" value="Aminotrans_IV"/>
</dbReference>
<dbReference type="Gene3D" id="3.30.470.10">
    <property type="match status" value="1"/>
</dbReference>
<protein>
    <submittedName>
        <fullName evidence="4">D-alanine aminotransferase</fullName>
        <ecNumber evidence="4">2.6.1.21</ecNumber>
    </submittedName>
</protein>
<keyword evidence="3" id="KW-0663">Pyridoxal phosphate</keyword>
<sequence length="288" mass="32117">MIKDLILVNGEIMERSKAVIAFGDRGQQFGDGVFELVPVYNGRCFALLPHMESLFASVMSIKIPGIYTVEELVEFHEGLIAATGLENGEIYTQVTRGHGNCGLAFPDMMVPQLTMFAVEKDRTCLQEVQEKGVNVITEPDQRWQRCDINSLNRLPEVLAKQKAIVGKAFETLFVRDTKITEAVEGNLMVVKDEIIWTHPANNLIHNTIAGRLVKERLVPDMGMQVLEKACTVDFALGAEEVFLVGPHYEVVPVTKIDRKFVANKQVGAVTKKIQAAFKNFIAKECPKK</sequence>
<dbReference type="FunFam" id="3.20.10.10:FF:000002">
    <property type="entry name" value="D-alanine aminotransferase"/>
    <property type="match status" value="1"/>
</dbReference>
<dbReference type="PANTHER" id="PTHR42743">
    <property type="entry name" value="AMINO-ACID AMINOTRANSFERASE"/>
    <property type="match status" value="1"/>
</dbReference>
<dbReference type="InterPro" id="IPR050571">
    <property type="entry name" value="Class-IV_PLP-Dep_Aminotrnsfr"/>
</dbReference>
<dbReference type="InterPro" id="IPR036038">
    <property type="entry name" value="Aminotransferase-like"/>
</dbReference>
<keyword evidence="4" id="KW-0032">Aminotransferase</keyword>
<dbReference type="SUPFAM" id="SSF56752">
    <property type="entry name" value="D-aminoacid aminotransferase-like PLP-dependent enzymes"/>
    <property type="match status" value="1"/>
</dbReference>
<organism evidence="4">
    <name type="scientific">bioreactor metagenome</name>
    <dbReference type="NCBI Taxonomy" id="1076179"/>
    <lineage>
        <taxon>unclassified sequences</taxon>
        <taxon>metagenomes</taxon>
        <taxon>ecological metagenomes</taxon>
    </lineage>
</organism>
<evidence type="ECO:0000256" key="1">
    <source>
        <dbReference type="ARBA" id="ARBA00001933"/>
    </source>
</evidence>
<comment type="cofactor">
    <cofactor evidence="1">
        <name>pyridoxal 5'-phosphate</name>
        <dbReference type="ChEBI" id="CHEBI:597326"/>
    </cofactor>
</comment>
<accession>A0A644V5Y9</accession>
<dbReference type="GO" id="GO:0008652">
    <property type="term" value="P:amino acid biosynthetic process"/>
    <property type="evidence" value="ECO:0007669"/>
    <property type="project" value="UniProtKB-ARBA"/>
</dbReference>
<evidence type="ECO:0000313" key="4">
    <source>
        <dbReference type="EMBL" id="MPL86758.1"/>
    </source>
</evidence>
<dbReference type="PANTHER" id="PTHR42743:SF10">
    <property type="entry name" value="D-ALANINE AMINOTRANSFERASE"/>
    <property type="match status" value="1"/>
</dbReference>
<dbReference type="EC" id="2.6.1.21" evidence="4"/>
<proteinExistence type="inferred from homology"/>
<dbReference type="GO" id="GO:0046394">
    <property type="term" value="P:carboxylic acid biosynthetic process"/>
    <property type="evidence" value="ECO:0007669"/>
    <property type="project" value="UniProtKB-ARBA"/>
</dbReference>
<dbReference type="Pfam" id="PF01063">
    <property type="entry name" value="Aminotran_4"/>
    <property type="match status" value="1"/>
</dbReference>
<dbReference type="GO" id="GO:0047810">
    <property type="term" value="F:D-alanine-2-oxoglutarate aminotransferase activity"/>
    <property type="evidence" value="ECO:0007669"/>
    <property type="project" value="UniProtKB-EC"/>
</dbReference>
<comment type="similarity">
    <text evidence="2">Belongs to the class-IV pyridoxal-phosphate-dependent aminotransferase family.</text>
</comment>
<name>A0A644V5Y9_9ZZZZ</name>
<keyword evidence="4" id="KW-0808">Transferase</keyword>
<comment type="caution">
    <text evidence="4">The sequence shown here is derived from an EMBL/GenBank/DDBJ whole genome shotgun (WGS) entry which is preliminary data.</text>
</comment>
<dbReference type="EMBL" id="VSSQ01000227">
    <property type="protein sequence ID" value="MPL86758.1"/>
    <property type="molecule type" value="Genomic_DNA"/>
</dbReference>
<dbReference type="InterPro" id="IPR043132">
    <property type="entry name" value="BCAT-like_C"/>
</dbReference>
<dbReference type="GO" id="GO:0005829">
    <property type="term" value="C:cytosol"/>
    <property type="evidence" value="ECO:0007669"/>
    <property type="project" value="TreeGrafter"/>
</dbReference>
<dbReference type="InterPro" id="IPR043131">
    <property type="entry name" value="BCAT-like_N"/>
</dbReference>
<dbReference type="AlphaFoldDB" id="A0A644V5Y9"/>